<organism evidence="1 2">
    <name type="scientific">Ehrlichia chaffeensis (strain ATCC CRL-10679 / Arkansas)</name>
    <dbReference type="NCBI Taxonomy" id="205920"/>
    <lineage>
        <taxon>Bacteria</taxon>
        <taxon>Pseudomonadati</taxon>
        <taxon>Pseudomonadota</taxon>
        <taxon>Alphaproteobacteria</taxon>
        <taxon>Rickettsiales</taxon>
        <taxon>Anaplasmataceae</taxon>
        <taxon>Ehrlichia</taxon>
    </lineage>
</organism>
<proteinExistence type="predicted"/>
<dbReference type="AlphaFoldDB" id="Q2GHV3"/>
<reference evidence="1 2" key="1">
    <citation type="journal article" date="2006" name="PLoS Genet.">
        <title>Comparative genomics of emerging human ehrlichiosis agents.</title>
        <authorList>
            <person name="Dunning Hotopp J.C."/>
            <person name="Lin M."/>
            <person name="Madupu R."/>
            <person name="Crabtree J."/>
            <person name="Angiuoli S.V."/>
            <person name="Eisen J.A."/>
            <person name="Seshadri R."/>
            <person name="Ren Q."/>
            <person name="Wu M."/>
            <person name="Utterback T.R."/>
            <person name="Smith S."/>
            <person name="Lewis M."/>
            <person name="Khouri H."/>
            <person name="Zhang C."/>
            <person name="Niu H."/>
            <person name="Lin Q."/>
            <person name="Ohashi N."/>
            <person name="Zhi N."/>
            <person name="Nelson W."/>
            <person name="Brinkac L.M."/>
            <person name="Dodson R.J."/>
            <person name="Rosovitz M.J."/>
            <person name="Sundaram J."/>
            <person name="Daugherty S.C."/>
            <person name="Davidsen T."/>
            <person name="Durkin A.S."/>
            <person name="Gwinn M."/>
            <person name="Haft D.H."/>
            <person name="Selengut J.D."/>
            <person name="Sullivan S.A."/>
            <person name="Zafar N."/>
            <person name="Zhou L."/>
            <person name="Benahmed F."/>
            <person name="Forberger H."/>
            <person name="Halpin R."/>
            <person name="Mulligan S."/>
            <person name="Robinson J."/>
            <person name="White O."/>
            <person name="Rikihisa Y."/>
            <person name="Tettelin H."/>
        </authorList>
    </citation>
    <scope>NUCLEOTIDE SEQUENCE [LARGE SCALE GENOMIC DNA]</scope>
    <source>
        <strain evidence="2">ATCC CRL-10679 / Arkansas</strain>
    </source>
</reference>
<evidence type="ECO:0000313" key="1">
    <source>
        <dbReference type="EMBL" id="ABD44930.1"/>
    </source>
</evidence>
<gene>
    <name evidence="1" type="ordered locus">ECH_0153</name>
</gene>
<dbReference type="HOGENOM" id="CLU_3269339_0_0_5"/>
<dbReference type="KEGG" id="ech:ECH_0153"/>
<protein>
    <submittedName>
        <fullName evidence="1">Uncharacterized protein</fullName>
    </submittedName>
</protein>
<sequence>MIGKNRMNNCYGRCNVGCIIYNLEEKNKRLLQQYWKYSIIV</sequence>
<keyword evidence="2" id="KW-1185">Reference proteome</keyword>
<evidence type="ECO:0000313" key="2">
    <source>
        <dbReference type="Proteomes" id="UP000008320"/>
    </source>
</evidence>
<dbReference type="EMBL" id="CP000236">
    <property type="protein sequence ID" value="ABD44930.1"/>
    <property type="molecule type" value="Genomic_DNA"/>
</dbReference>
<accession>Q2GHV3</accession>
<dbReference type="Proteomes" id="UP000008320">
    <property type="component" value="Chromosome"/>
</dbReference>
<name>Q2GHV3_EHRCR</name>